<sequence>MRRVARVAALVVAGFASVAVGSGAARAAEGLVLDKIVAVVGDEIILLSQLDTLVASSPLLQEALQKYGRNPTQQQVEMATREARTQALDELIDQQLIKKEAQRFQISITDADVDRYLQQIAQENGFSNIKQLREAVEQSGQYGNWSDYLQDTKDQLLVYQTTRALANTSVTDAQIREQYRKMVRGVDIKADLLRFVFTPEEQTAKSRDAAYAKAQAVARRMRSGEDPMALAQEFQIKEPKATLSRGEVAPAIEDAIFAARVGETVGPLETGQGYLVVKVVRHETGNVLPFDQAKERIRMQLEQESFARAVKDLRSSLRAKTHIDQRL</sequence>
<dbReference type="InterPro" id="IPR000297">
    <property type="entry name" value="PPIase_PpiC"/>
</dbReference>
<evidence type="ECO:0000313" key="10">
    <source>
        <dbReference type="Proteomes" id="UP000199400"/>
    </source>
</evidence>
<dbReference type="EMBL" id="FOMX01000005">
    <property type="protein sequence ID" value="SFD84211.1"/>
    <property type="molecule type" value="Genomic_DNA"/>
</dbReference>
<protein>
    <submittedName>
        <fullName evidence="9">Parvulin-like peptidyl-prolyl isomerase</fullName>
    </submittedName>
</protein>
<evidence type="ECO:0000259" key="8">
    <source>
        <dbReference type="PROSITE" id="PS50198"/>
    </source>
</evidence>
<dbReference type="GO" id="GO:0003755">
    <property type="term" value="F:peptidyl-prolyl cis-trans isomerase activity"/>
    <property type="evidence" value="ECO:0007669"/>
    <property type="project" value="UniProtKB-KW"/>
</dbReference>
<evidence type="ECO:0000256" key="2">
    <source>
        <dbReference type="ARBA" id="ARBA00022764"/>
    </source>
</evidence>
<feature type="domain" description="PpiC" evidence="8">
    <location>
        <begin position="209"/>
        <end position="281"/>
    </location>
</feature>
<organism evidence="9 10">
    <name type="scientific">Nannocystis exedens</name>
    <dbReference type="NCBI Taxonomy" id="54"/>
    <lineage>
        <taxon>Bacteria</taxon>
        <taxon>Pseudomonadati</taxon>
        <taxon>Myxococcota</taxon>
        <taxon>Polyangia</taxon>
        <taxon>Nannocystales</taxon>
        <taxon>Nannocystaceae</taxon>
        <taxon>Nannocystis</taxon>
    </lineage>
</organism>
<keyword evidence="2" id="KW-0574">Periplasm</keyword>
<dbReference type="RefSeq" id="WP_170136074.1">
    <property type="nucleotide sequence ID" value="NZ_FOMX01000005.1"/>
</dbReference>
<dbReference type="Proteomes" id="UP000199400">
    <property type="component" value="Unassembled WGS sequence"/>
</dbReference>
<dbReference type="PANTHER" id="PTHR47637:SF1">
    <property type="entry name" value="CHAPERONE SURA"/>
    <property type="match status" value="1"/>
</dbReference>
<dbReference type="SUPFAM" id="SSF54534">
    <property type="entry name" value="FKBP-like"/>
    <property type="match status" value="1"/>
</dbReference>
<evidence type="ECO:0000256" key="4">
    <source>
        <dbReference type="ARBA" id="ARBA00023186"/>
    </source>
</evidence>
<dbReference type="AlphaFoldDB" id="A0A1I1VMT8"/>
<dbReference type="InterPro" id="IPR015391">
    <property type="entry name" value="SurA_N"/>
</dbReference>
<evidence type="ECO:0000256" key="1">
    <source>
        <dbReference type="ARBA" id="ARBA00022729"/>
    </source>
</evidence>
<dbReference type="PROSITE" id="PS50198">
    <property type="entry name" value="PPIC_PPIASE_2"/>
    <property type="match status" value="1"/>
</dbReference>
<name>A0A1I1VMT8_9BACT</name>
<keyword evidence="1 7" id="KW-0732">Signal</keyword>
<dbReference type="Gene3D" id="3.10.50.40">
    <property type="match status" value="1"/>
</dbReference>
<dbReference type="SUPFAM" id="SSF109998">
    <property type="entry name" value="Triger factor/SurA peptide-binding domain-like"/>
    <property type="match status" value="1"/>
</dbReference>
<gene>
    <name evidence="9" type="ORF">SAMN02745121_01789</name>
</gene>
<evidence type="ECO:0000256" key="5">
    <source>
        <dbReference type="ARBA" id="ARBA00023235"/>
    </source>
</evidence>
<dbReference type="PANTHER" id="PTHR47637">
    <property type="entry name" value="CHAPERONE SURA"/>
    <property type="match status" value="1"/>
</dbReference>
<dbReference type="STRING" id="54.SAMN02745121_01789"/>
<dbReference type="InterPro" id="IPR046357">
    <property type="entry name" value="PPIase_dom_sf"/>
</dbReference>
<accession>A0A1I1VMT8</accession>
<proteinExistence type="predicted"/>
<feature type="signal peptide" evidence="7">
    <location>
        <begin position="1"/>
        <end position="27"/>
    </location>
</feature>
<dbReference type="InterPro" id="IPR027304">
    <property type="entry name" value="Trigger_fact/SurA_dom_sf"/>
</dbReference>
<evidence type="ECO:0000313" key="9">
    <source>
        <dbReference type="EMBL" id="SFD84211.1"/>
    </source>
</evidence>
<feature type="chain" id="PRO_5011795831" evidence="7">
    <location>
        <begin position="28"/>
        <end position="327"/>
    </location>
</feature>
<dbReference type="InterPro" id="IPR050280">
    <property type="entry name" value="OMP_Chaperone_SurA"/>
</dbReference>
<keyword evidence="4" id="KW-0143">Chaperone</keyword>
<reference evidence="10" key="1">
    <citation type="submission" date="2016-10" db="EMBL/GenBank/DDBJ databases">
        <authorList>
            <person name="Varghese N."/>
            <person name="Submissions S."/>
        </authorList>
    </citation>
    <scope>NUCLEOTIDE SEQUENCE [LARGE SCALE GENOMIC DNA]</scope>
    <source>
        <strain evidence="10">ATCC 25963</strain>
    </source>
</reference>
<evidence type="ECO:0000256" key="6">
    <source>
        <dbReference type="PROSITE-ProRule" id="PRU00278"/>
    </source>
</evidence>
<keyword evidence="10" id="KW-1185">Reference proteome</keyword>
<evidence type="ECO:0000256" key="3">
    <source>
        <dbReference type="ARBA" id="ARBA00023110"/>
    </source>
</evidence>
<keyword evidence="5 6" id="KW-0413">Isomerase</keyword>
<keyword evidence="3 6" id="KW-0697">Rotamase</keyword>
<dbReference type="Gene3D" id="1.10.4030.10">
    <property type="entry name" value="Porin chaperone SurA, peptide-binding domain"/>
    <property type="match status" value="1"/>
</dbReference>
<dbReference type="Pfam" id="PF09312">
    <property type="entry name" value="SurA_N"/>
    <property type="match status" value="1"/>
</dbReference>
<evidence type="ECO:0000256" key="7">
    <source>
        <dbReference type="SAM" id="SignalP"/>
    </source>
</evidence>
<dbReference type="Pfam" id="PF13145">
    <property type="entry name" value="Rotamase_2"/>
    <property type="match status" value="1"/>
</dbReference>